<reference evidence="3 4" key="1">
    <citation type="submission" date="2020-04" db="EMBL/GenBank/DDBJ databases">
        <title>MicrobeNet Type strains.</title>
        <authorList>
            <person name="Nicholson A.C."/>
        </authorList>
    </citation>
    <scope>NUCLEOTIDE SEQUENCE [LARGE SCALE GENOMIC DNA]</scope>
    <source>
        <strain evidence="3 4">ATCC BAA-788</strain>
    </source>
</reference>
<dbReference type="InterPro" id="IPR016032">
    <property type="entry name" value="Sig_transdc_resp-reg_C-effctor"/>
</dbReference>
<dbReference type="Gene3D" id="3.40.50.300">
    <property type="entry name" value="P-loop containing nucleotide triphosphate hydrolases"/>
    <property type="match status" value="1"/>
</dbReference>
<evidence type="ECO:0000259" key="2">
    <source>
        <dbReference type="PROSITE" id="PS50043"/>
    </source>
</evidence>
<keyword evidence="1" id="KW-0238">DNA-binding</keyword>
<dbReference type="GO" id="GO:0005524">
    <property type="term" value="F:ATP binding"/>
    <property type="evidence" value="ECO:0007669"/>
    <property type="project" value="InterPro"/>
</dbReference>
<keyword evidence="4" id="KW-1185">Reference proteome</keyword>
<name>A0A7X6KVF5_9CELL</name>
<dbReference type="AlphaFoldDB" id="A0A7X6KVF5"/>
<dbReference type="PRINTS" id="PR00038">
    <property type="entry name" value="HTHLUXR"/>
</dbReference>
<protein>
    <recommendedName>
        <fullName evidence="2">HTH luxR-type domain-containing protein</fullName>
    </recommendedName>
</protein>
<dbReference type="SUPFAM" id="SSF52540">
    <property type="entry name" value="P-loop containing nucleoside triphosphate hydrolases"/>
    <property type="match status" value="1"/>
</dbReference>
<dbReference type="RefSeq" id="WP_168630142.1">
    <property type="nucleotide sequence ID" value="NZ_BONL01000001.1"/>
</dbReference>
<dbReference type="PROSITE" id="PS50043">
    <property type="entry name" value="HTH_LUXR_2"/>
    <property type="match status" value="1"/>
</dbReference>
<dbReference type="SMART" id="SM00421">
    <property type="entry name" value="HTH_LUXR"/>
    <property type="match status" value="1"/>
</dbReference>
<organism evidence="3 4">
    <name type="scientific">Cellulomonas denverensis</name>
    <dbReference type="NCBI Taxonomy" id="264297"/>
    <lineage>
        <taxon>Bacteria</taxon>
        <taxon>Bacillati</taxon>
        <taxon>Actinomycetota</taxon>
        <taxon>Actinomycetes</taxon>
        <taxon>Micrococcales</taxon>
        <taxon>Cellulomonadaceae</taxon>
        <taxon>Cellulomonas</taxon>
    </lineage>
</organism>
<dbReference type="EMBL" id="JAAXOX010000004">
    <property type="protein sequence ID" value="NKY23016.1"/>
    <property type="molecule type" value="Genomic_DNA"/>
</dbReference>
<gene>
    <name evidence="3" type="ORF">HGA03_10120</name>
</gene>
<dbReference type="Gene3D" id="1.10.10.10">
    <property type="entry name" value="Winged helix-like DNA-binding domain superfamily/Winged helix DNA-binding domain"/>
    <property type="match status" value="1"/>
</dbReference>
<dbReference type="PANTHER" id="PTHR43214">
    <property type="entry name" value="TWO-COMPONENT RESPONSE REGULATOR"/>
    <property type="match status" value="1"/>
</dbReference>
<dbReference type="CDD" id="cd06170">
    <property type="entry name" value="LuxR_C_like"/>
    <property type="match status" value="1"/>
</dbReference>
<dbReference type="Pfam" id="PF00158">
    <property type="entry name" value="Sigma54_activat"/>
    <property type="match status" value="1"/>
</dbReference>
<dbReference type="GO" id="GO:0006355">
    <property type="term" value="P:regulation of DNA-templated transcription"/>
    <property type="evidence" value="ECO:0007669"/>
    <property type="project" value="InterPro"/>
</dbReference>
<dbReference type="InterPro" id="IPR039420">
    <property type="entry name" value="WalR-like"/>
</dbReference>
<dbReference type="SUPFAM" id="SSF46894">
    <property type="entry name" value="C-terminal effector domain of the bipartite response regulators"/>
    <property type="match status" value="1"/>
</dbReference>
<evidence type="ECO:0000313" key="4">
    <source>
        <dbReference type="Proteomes" id="UP000581206"/>
    </source>
</evidence>
<evidence type="ECO:0000256" key="1">
    <source>
        <dbReference type="ARBA" id="ARBA00023125"/>
    </source>
</evidence>
<dbReference type="InterPro" id="IPR036388">
    <property type="entry name" value="WH-like_DNA-bd_sf"/>
</dbReference>
<dbReference type="InterPro" id="IPR000792">
    <property type="entry name" value="Tscrpt_reg_LuxR_C"/>
</dbReference>
<dbReference type="PROSITE" id="PS00622">
    <property type="entry name" value="HTH_LUXR_1"/>
    <property type="match status" value="1"/>
</dbReference>
<comment type="caution">
    <text evidence="3">The sequence shown here is derived from an EMBL/GenBank/DDBJ whole genome shotgun (WGS) entry which is preliminary data.</text>
</comment>
<dbReference type="GO" id="GO:0003677">
    <property type="term" value="F:DNA binding"/>
    <property type="evidence" value="ECO:0007669"/>
    <property type="project" value="UniProtKB-KW"/>
</dbReference>
<dbReference type="Proteomes" id="UP000581206">
    <property type="component" value="Unassembled WGS sequence"/>
</dbReference>
<evidence type="ECO:0000313" key="3">
    <source>
        <dbReference type="EMBL" id="NKY23016.1"/>
    </source>
</evidence>
<sequence>MNARLDGPPLLGVADQTFADVRRWIALGRDVLVAGDTGSGRTLVLRQLFAQASRQGTGCVLLRAAGDAPLSAFLTHPSFPQTASPGRAAEVATWLLGELGGRRGTLLVDDLDQMDEASCTVLLRVLRTRRVTLVATVNSGSGQLPPAAARLVAERAPARETLTPMGFRAMVRLIAGALDGPVDVPLTSAVLSRSAGNPRVALALVDGARHARVIDRRDGVWQKVGQFDDAPADAVVHALLARATPEQVFALELLCWIGPVDRETCEQLLGRDMVHDLIAAHRVIEHARPGGASAELAVAPPALGAALRGSISADRARELSRHVTERCGTGIVLPFQHDDDLAVLLSARHRRGEEDYLRWSVEAADLVLADAAAEESAARREWLLTPTVATANTYLDRLQRRPARERLSAVFTTTPITGEEDPEDLVRFCLQRVRWGRWAGMESEELAELPGADHPQVQAAIESLMGLRSRVLDDLDSALPVTPSGMPWVDAWQTVLVAGALLDAGRPDLALAHAELVPETVAPDAAHYADGIRVLALLMSGNTPAAERWARHLLESAYDARSITGIRVHSAALTEVLFHAGRTDEAWRVLNMALTLGTPGPADNSFYRRGLSVGAAILAAGGHDDIVDVLARELGTPWNTTQVLCPLSPLARAAVLRAAGDPVAAATELAEAGDLAAEQGMDACALTYWLAQDRLPTPELVERIDSLSARVHLPLMEPYLRVGRAIAEQDTEELAAALPLISPAVSPGMVTAAAELLRASGTDPDALFDQASLPRDRVHHDDRLDRLTAREREVAMMARRGLSNREIARRLRLSVRTVENHMAAVLRKLGLDGRDGLRNWNFV</sequence>
<feature type="domain" description="HTH luxR-type" evidence="2">
    <location>
        <begin position="780"/>
        <end position="843"/>
    </location>
</feature>
<dbReference type="Pfam" id="PF00196">
    <property type="entry name" value="GerE"/>
    <property type="match status" value="1"/>
</dbReference>
<dbReference type="InterPro" id="IPR027417">
    <property type="entry name" value="P-loop_NTPase"/>
</dbReference>
<proteinExistence type="predicted"/>
<dbReference type="InterPro" id="IPR002078">
    <property type="entry name" value="Sigma_54_int"/>
</dbReference>
<accession>A0A7X6KVF5</accession>